<name>A0A518B4G9_9BACT</name>
<keyword evidence="3 7" id="KW-0547">Nucleotide-binding</keyword>
<dbReference type="InterPro" id="IPR004115">
    <property type="entry name" value="GAD-like_sf"/>
</dbReference>
<dbReference type="PROSITE" id="PS50862">
    <property type="entry name" value="AA_TRNA_LIGASE_II"/>
    <property type="match status" value="1"/>
</dbReference>
<dbReference type="NCBIfam" id="TIGR00459">
    <property type="entry name" value="aspS_bact"/>
    <property type="match status" value="1"/>
</dbReference>
<evidence type="ECO:0000256" key="5">
    <source>
        <dbReference type="ARBA" id="ARBA00022917"/>
    </source>
</evidence>
<comment type="catalytic activity">
    <reaction evidence="7">
        <text>tRNA(Asx) + L-aspartate + ATP = L-aspartyl-tRNA(Asx) + AMP + diphosphate</text>
        <dbReference type="Rhea" id="RHEA:18349"/>
        <dbReference type="Rhea" id="RHEA-COMP:9710"/>
        <dbReference type="Rhea" id="RHEA-COMP:9711"/>
        <dbReference type="ChEBI" id="CHEBI:29991"/>
        <dbReference type="ChEBI" id="CHEBI:30616"/>
        <dbReference type="ChEBI" id="CHEBI:33019"/>
        <dbReference type="ChEBI" id="CHEBI:78442"/>
        <dbReference type="ChEBI" id="CHEBI:78516"/>
        <dbReference type="ChEBI" id="CHEBI:456215"/>
        <dbReference type="EC" id="6.1.1.23"/>
    </reaction>
</comment>
<keyword evidence="5 7" id="KW-0648">Protein biosynthesis</keyword>
<sequence>MPSWQRTHTCGELRLDHEGEEATLNGWVNNWRDHGGLVFIDLRDRYGMTQVVFDPNTDEEMHKVARDLRSEYVISVVGKVAPRLEGKRNPKLDTGDIELKATKLELLNRSEVTPFEIGPEAEATSEEIRLRHRYLDLRRPRMQRILDLRHRVCKTTRDYLSERGFLEVETPMLGRSTPEGARDFLVPSRVNPGDFYALPQSPQLYKQILMVAGYDRYFQIARCFRDEDLRANRQPEFTQVDIEMSFIDMDDIIGLIEGLACEIMSGILGRTITPPFPRYTWDDLMRRYGVDRPDLRFGMEIVDITGLAHETDFKVFQQAPSVRGLNAKGAADRYSRKGLDELTAFAGEYGARGLAWLKVDANSFTSPIAKFFSEEQAGKLREAMGAEPGDLLLFVADRYDASHAPLAALRHRLGKELELYNPDDFHFSWCVDFPLLEHDADTGHWVARHHPFTMPLEEDWHLLETEPEKVRAKAYDLIVNGEEAAGGTIRLHKPDLQAKVFSLIGLDEEEAQKRFGFLLDALKYGAPPHGGIAMGLDRWVMLLAKLENIRDCIAFPKTQRATDLMTGAPSEVEPRHLRELGLK</sequence>
<dbReference type="KEGG" id="knv:Pan216_27190"/>
<dbReference type="InterPro" id="IPR045864">
    <property type="entry name" value="aa-tRNA-synth_II/BPL/LPL"/>
</dbReference>
<dbReference type="SUPFAM" id="SSF55261">
    <property type="entry name" value="GAD domain-like"/>
    <property type="match status" value="1"/>
</dbReference>
<dbReference type="InterPro" id="IPR004524">
    <property type="entry name" value="Asp-tRNA-ligase_1"/>
</dbReference>
<proteinExistence type="inferred from homology"/>
<dbReference type="InterPro" id="IPR012340">
    <property type="entry name" value="NA-bd_OB-fold"/>
</dbReference>
<feature type="binding site" evidence="7">
    <location>
        <begin position="535"/>
        <end position="538"/>
    </location>
    <ligand>
        <name>ATP</name>
        <dbReference type="ChEBI" id="CHEBI:30616"/>
    </ligand>
</feature>
<dbReference type="Pfam" id="PF01336">
    <property type="entry name" value="tRNA_anti-codon"/>
    <property type="match status" value="1"/>
</dbReference>
<evidence type="ECO:0000313" key="10">
    <source>
        <dbReference type="Proteomes" id="UP000317093"/>
    </source>
</evidence>
<dbReference type="CDD" id="cd04317">
    <property type="entry name" value="EcAspRS_like_N"/>
    <property type="match status" value="1"/>
</dbReference>
<gene>
    <name evidence="7 9" type="primary">aspS</name>
    <name evidence="9" type="ORF">Pan216_27190</name>
</gene>
<comment type="subunit">
    <text evidence="7">Homodimer.</text>
</comment>
<keyword evidence="7" id="KW-0963">Cytoplasm</keyword>
<feature type="binding site" evidence="7">
    <location>
        <position position="234"/>
    </location>
    <ligand>
        <name>ATP</name>
        <dbReference type="ChEBI" id="CHEBI:30616"/>
    </ligand>
</feature>
<dbReference type="PANTHER" id="PTHR22594">
    <property type="entry name" value="ASPARTYL/LYSYL-TRNA SYNTHETASE"/>
    <property type="match status" value="1"/>
</dbReference>
<dbReference type="Gene3D" id="3.30.1360.30">
    <property type="entry name" value="GAD-like domain"/>
    <property type="match status" value="1"/>
</dbReference>
<evidence type="ECO:0000256" key="2">
    <source>
        <dbReference type="ARBA" id="ARBA00022598"/>
    </source>
</evidence>
<feature type="domain" description="Aminoacyl-transfer RNA synthetases class-II family profile" evidence="8">
    <location>
        <begin position="148"/>
        <end position="569"/>
    </location>
</feature>
<dbReference type="OrthoDB" id="9802326at2"/>
<dbReference type="GO" id="GO:0003676">
    <property type="term" value="F:nucleic acid binding"/>
    <property type="evidence" value="ECO:0007669"/>
    <property type="project" value="InterPro"/>
</dbReference>
<dbReference type="SUPFAM" id="SSF55681">
    <property type="entry name" value="Class II aaRS and biotin synthetases"/>
    <property type="match status" value="1"/>
</dbReference>
<feature type="binding site" evidence="7">
    <location>
        <position position="490"/>
    </location>
    <ligand>
        <name>L-aspartate</name>
        <dbReference type="ChEBI" id="CHEBI:29991"/>
    </ligand>
</feature>
<dbReference type="GO" id="GO:0005524">
    <property type="term" value="F:ATP binding"/>
    <property type="evidence" value="ECO:0007669"/>
    <property type="project" value="UniProtKB-UniRule"/>
</dbReference>
<dbReference type="GO" id="GO:0005737">
    <property type="term" value="C:cytoplasm"/>
    <property type="evidence" value="ECO:0007669"/>
    <property type="project" value="UniProtKB-SubCell"/>
</dbReference>
<feature type="site" description="Important for tRNA non-discrimination" evidence="7">
    <location>
        <position position="34"/>
    </location>
</feature>
<dbReference type="NCBIfam" id="NF001750">
    <property type="entry name" value="PRK00476.1"/>
    <property type="match status" value="1"/>
</dbReference>
<evidence type="ECO:0000313" key="9">
    <source>
        <dbReference type="EMBL" id="QDU61854.1"/>
    </source>
</evidence>
<dbReference type="PRINTS" id="PR01042">
    <property type="entry name" value="TRNASYNTHASP"/>
</dbReference>
<comment type="function">
    <text evidence="7">Aspartyl-tRNA synthetase with relaxed tRNA specificity since it is able to aspartylate not only its cognate tRNA(Asp) but also tRNA(Asn). Reaction proceeds in two steps: L-aspartate is first activated by ATP to form Asp-AMP and then transferred to the acceptor end of tRNA(Asp/Asn).</text>
</comment>
<feature type="binding site" evidence="7">
    <location>
        <position position="449"/>
    </location>
    <ligand>
        <name>L-aspartate</name>
        <dbReference type="ChEBI" id="CHEBI:29991"/>
    </ligand>
</feature>
<dbReference type="AlphaFoldDB" id="A0A518B4G9"/>
<dbReference type="InterPro" id="IPR047090">
    <property type="entry name" value="AspRS_core"/>
</dbReference>
<evidence type="ECO:0000256" key="3">
    <source>
        <dbReference type="ARBA" id="ARBA00022741"/>
    </source>
</evidence>
<dbReference type="InterPro" id="IPR002312">
    <property type="entry name" value="Asp/Asn-tRNA-synth_IIb"/>
</dbReference>
<dbReference type="Gene3D" id="3.30.930.10">
    <property type="entry name" value="Bira Bifunctional Protein, Domain 2"/>
    <property type="match status" value="1"/>
</dbReference>
<keyword evidence="2 7" id="KW-0436">Ligase</keyword>
<dbReference type="InterPro" id="IPR004364">
    <property type="entry name" value="Aa-tRNA-synt_II"/>
</dbReference>
<dbReference type="InterPro" id="IPR004365">
    <property type="entry name" value="NA-bd_OB_tRNA"/>
</dbReference>
<evidence type="ECO:0000256" key="7">
    <source>
        <dbReference type="HAMAP-Rule" id="MF_00044"/>
    </source>
</evidence>
<evidence type="ECO:0000259" key="8">
    <source>
        <dbReference type="PROSITE" id="PS50862"/>
    </source>
</evidence>
<dbReference type="Proteomes" id="UP000317093">
    <property type="component" value="Chromosome"/>
</dbReference>
<dbReference type="Pfam" id="PF02938">
    <property type="entry name" value="GAD"/>
    <property type="match status" value="1"/>
</dbReference>
<organism evidence="9 10">
    <name type="scientific">Kolteria novifilia</name>
    <dbReference type="NCBI Taxonomy" id="2527975"/>
    <lineage>
        <taxon>Bacteria</taxon>
        <taxon>Pseudomonadati</taxon>
        <taxon>Planctomycetota</taxon>
        <taxon>Planctomycetia</taxon>
        <taxon>Kolteriales</taxon>
        <taxon>Kolteriaceae</taxon>
        <taxon>Kolteria</taxon>
    </lineage>
</organism>
<evidence type="ECO:0000256" key="4">
    <source>
        <dbReference type="ARBA" id="ARBA00022840"/>
    </source>
</evidence>
<dbReference type="Pfam" id="PF00152">
    <property type="entry name" value="tRNA-synt_2"/>
    <property type="match status" value="1"/>
</dbReference>
<keyword evidence="10" id="KW-1185">Reference proteome</keyword>
<dbReference type="SUPFAM" id="SSF50249">
    <property type="entry name" value="Nucleic acid-binding proteins"/>
    <property type="match status" value="1"/>
</dbReference>
<feature type="binding site" evidence="7">
    <location>
        <begin position="225"/>
        <end position="227"/>
    </location>
    <ligand>
        <name>ATP</name>
        <dbReference type="ChEBI" id="CHEBI:30616"/>
    </ligand>
</feature>
<dbReference type="GO" id="GO:0004815">
    <property type="term" value="F:aspartate-tRNA ligase activity"/>
    <property type="evidence" value="ECO:0007669"/>
    <property type="project" value="UniProtKB-UniRule"/>
</dbReference>
<dbReference type="HAMAP" id="MF_00044">
    <property type="entry name" value="Asp_tRNA_synth_type1"/>
    <property type="match status" value="1"/>
</dbReference>
<reference evidence="9 10" key="1">
    <citation type="submission" date="2019-02" db="EMBL/GenBank/DDBJ databases">
        <title>Deep-cultivation of Planctomycetes and their phenomic and genomic characterization uncovers novel biology.</title>
        <authorList>
            <person name="Wiegand S."/>
            <person name="Jogler M."/>
            <person name="Boedeker C."/>
            <person name="Pinto D."/>
            <person name="Vollmers J."/>
            <person name="Rivas-Marin E."/>
            <person name="Kohn T."/>
            <person name="Peeters S.H."/>
            <person name="Heuer A."/>
            <person name="Rast P."/>
            <person name="Oberbeckmann S."/>
            <person name="Bunk B."/>
            <person name="Jeske O."/>
            <person name="Meyerdierks A."/>
            <person name="Storesund J.E."/>
            <person name="Kallscheuer N."/>
            <person name="Luecker S."/>
            <person name="Lage O.M."/>
            <person name="Pohl T."/>
            <person name="Merkel B.J."/>
            <person name="Hornburger P."/>
            <person name="Mueller R.-W."/>
            <person name="Bruemmer F."/>
            <person name="Labrenz M."/>
            <person name="Spormann A.M."/>
            <person name="Op den Camp H."/>
            <person name="Overmann J."/>
            <person name="Amann R."/>
            <person name="Jetten M.S.M."/>
            <person name="Mascher T."/>
            <person name="Medema M.H."/>
            <person name="Devos D.P."/>
            <person name="Kaster A.-K."/>
            <person name="Ovreas L."/>
            <person name="Rohde M."/>
            <person name="Galperin M.Y."/>
            <person name="Jogler C."/>
        </authorList>
    </citation>
    <scope>NUCLEOTIDE SEQUENCE [LARGE SCALE GENOMIC DNA]</scope>
    <source>
        <strain evidence="9 10">Pan216</strain>
    </source>
</reference>
<dbReference type="InterPro" id="IPR006195">
    <property type="entry name" value="aa-tRNA-synth_II"/>
</dbReference>
<dbReference type="RefSeq" id="WP_145258396.1">
    <property type="nucleotide sequence ID" value="NZ_CP036279.1"/>
</dbReference>
<protein>
    <recommendedName>
        <fullName evidence="7">Aspartate--tRNA(Asp/Asn) ligase</fullName>
        <ecNumber evidence="7">6.1.1.23</ecNumber>
    </recommendedName>
    <alternativeName>
        <fullName evidence="7">Aspartyl-tRNA synthetase</fullName>
        <shortName evidence="7">AspRS</shortName>
    </alternativeName>
    <alternativeName>
        <fullName evidence="7">Non-discriminating aspartyl-tRNA synthetase</fullName>
        <shortName evidence="7">ND-AspRS</shortName>
    </alternativeName>
</protein>
<comment type="similarity">
    <text evidence="1 7">Belongs to the class-II aminoacyl-tRNA synthetase family. Type 1 subfamily.</text>
</comment>
<feature type="binding site" evidence="7">
    <location>
        <position position="179"/>
    </location>
    <ligand>
        <name>L-aspartate</name>
        <dbReference type="ChEBI" id="CHEBI:29991"/>
    </ligand>
</feature>
<dbReference type="EMBL" id="CP036279">
    <property type="protein sequence ID" value="QDU61854.1"/>
    <property type="molecule type" value="Genomic_DNA"/>
</dbReference>
<comment type="subcellular location">
    <subcellularLocation>
        <location evidence="7">Cytoplasm</location>
    </subcellularLocation>
</comment>
<keyword evidence="6 7" id="KW-0030">Aminoacyl-tRNA synthetase</keyword>
<dbReference type="EC" id="6.1.1.23" evidence="7"/>
<dbReference type="InterPro" id="IPR029351">
    <property type="entry name" value="GAD_dom"/>
</dbReference>
<dbReference type="PANTHER" id="PTHR22594:SF5">
    <property type="entry name" value="ASPARTATE--TRNA LIGASE, MITOCHONDRIAL"/>
    <property type="match status" value="1"/>
</dbReference>
<dbReference type="Gene3D" id="2.40.50.140">
    <property type="entry name" value="Nucleic acid-binding proteins"/>
    <property type="match status" value="1"/>
</dbReference>
<evidence type="ECO:0000256" key="6">
    <source>
        <dbReference type="ARBA" id="ARBA00023146"/>
    </source>
</evidence>
<feature type="region of interest" description="Aspartate" evidence="7">
    <location>
        <begin position="203"/>
        <end position="206"/>
    </location>
</feature>
<dbReference type="CDD" id="cd00777">
    <property type="entry name" value="AspRS_core"/>
    <property type="match status" value="1"/>
</dbReference>
<feature type="site" description="Important for tRNA non-discrimination" evidence="7">
    <location>
        <position position="86"/>
    </location>
</feature>
<accession>A0A518B4G9</accession>
<keyword evidence="4 7" id="KW-0067">ATP-binding</keyword>
<evidence type="ECO:0000256" key="1">
    <source>
        <dbReference type="ARBA" id="ARBA00006303"/>
    </source>
</evidence>
<dbReference type="GO" id="GO:0050560">
    <property type="term" value="F:aspartate-tRNA(Asn) ligase activity"/>
    <property type="evidence" value="ECO:0007669"/>
    <property type="project" value="UniProtKB-EC"/>
</dbReference>
<dbReference type="GO" id="GO:0006422">
    <property type="term" value="P:aspartyl-tRNA aminoacylation"/>
    <property type="evidence" value="ECO:0007669"/>
    <property type="project" value="UniProtKB-UniRule"/>
</dbReference>
<dbReference type="InterPro" id="IPR047089">
    <property type="entry name" value="Asp-tRNA-ligase_1_N"/>
</dbReference>
<feature type="binding site" evidence="7">
    <location>
        <position position="225"/>
    </location>
    <ligand>
        <name>L-aspartate</name>
        <dbReference type="ChEBI" id="CHEBI:29991"/>
    </ligand>
</feature>
<feature type="binding site" evidence="7">
    <location>
        <position position="483"/>
    </location>
    <ligand>
        <name>ATP</name>
        <dbReference type="ChEBI" id="CHEBI:30616"/>
    </ligand>
</feature>